<dbReference type="PANTHER" id="PTHR24346">
    <property type="entry name" value="MAP/MICROTUBULE AFFINITY-REGULATING KINASE"/>
    <property type="match status" value="1"/>
</dbReference>
<evidence type="ECO:0000256" key="5">
    <source>
        <dbReference type="ARBA" id="ARBA00022840"/>
    </source>
</evidence>
<feature type="region of interest" description="Disordered" evidence="6">
    <location>
        <begin position="1"/>
        <end position="68"/>
    </location>
</feature>
<evidence type="ECO:0000256" key="3">
    <source>
        <dbReference type="ARBA" id="ARBA00022741"/>
    </source>
</evidence>
<name>A0A7S3FPR0_9CHLO</name>
<keyword evidence="4 9" id="KW-0418">Kinase</keyword>
<feature type="compositionally biased region" description="Basic and acidic residues" evidence="6">
    <location>
        <begin position="172"/>
        <end position="186"/>
    </location>
</feature>
<dbReference type="GO" id="GO:0035556">
    <property type="term" value="P:intracellular signal transduction"/>
    <property type="evidence" value="ECO:0007669"/>
    <property type="project" value="TreeGrafter"/>
</dbReference>
<protein>
    <submittedName>
        <fullName evidence="9">Protein kinase</fullName>
    </submittedName>
</protein>
<proteinExistence type="predicted"/>
<dbReference type="EMBL" id="HBHZ01006817">
    <property type="protein sequence ID" value="CAE0192173.1"/>
    <property type="molecule type" value="Transcribed_RNA"/>
</dbReference>
<evidence type="ECO:0000256" key="6">
    <source>
        <dbReference type="SAM" id="MobiDB-lite"/>
    </source>
</evidence>
<dbReference type="PANTHER" id="PTHR24346:SF82">
    <property type="entry name" value="KP78A-RELATED"/>
    <property type="match status" value="1"/>
</dbReference>
<evidence type="ECO:0000256" key="2">
    <source>
        <dbReference type="ARBA" id="ARBA00022679"/>
    </source>
</evidence>
<dbReference type="AlphaFoldDB" id="A0A7S3FPR0"/>
<dbReference type="InterPro" id="IPR011009">
    <property type="entry name" value="Kinase-like_dom_sf"/>
</dbReference>
<keyword evidence="5" id="KW-0067">ATP-binding</keyword>
<feature type="domain" description="Protein kinase" evidence="7">
    <location>
        <begin position="78"/>
        <end position="383"/>
    </location>
</feature>
<dbReference type="GO" id="GO:0005737">
    <property type="term" value="C:cytoplasm"/>
    <property type="evidence" value="ECO:0007669"/>
    <property type="project" value="TreeGrafter"/>
</dbReference>
<dbReference type="InterPro" id="IPR008271">
    <property type="entry name" value="Ser/Thr_kinase_AS"/>
</dbReference>
<feature type="compositionally biased region" description="Gly residues" evidence="6">
    <location>
        <begin position="187"/>
        <end position="198"/>
    </location>
</feature>
<reference evidence="9 10" key="2">
    <citation type="submission" date="2024-03" db="EMBL/GenBank/DDBJ databases">
        <title>Complete genome sequence of the green alga Chloropicon roscoffensis RCC1871.</title>
        <authorList>
            <person name="Lemieux C."/>
            <person name="Pombert J.-F."/>
            <person name="Otis C."/>
            <person name="Turmel M."/>
        </authorList>
    </citation>
    <scope>NUCLEOTIDE SEQUENCE [LARGE SCALE GENOMIC DNA]</scope>
    <source>
        <strain evidence="9 10">RCC1871</strain>
    </source>
</reference>
<dbReference type="EMBL" id="CP151501">
    <property type="protein sequence ID" value="WZN59357.1"/>
    <property type="molecule type" value="Genomic_DNA"/>
</dbReference>
<evidence type="ECO:0000313" key="10">
    <source>
        <dbReference type="Proteomes" id="UP001472866"/>
    </source>
</evidence>
<evidence type="ECO:0000313" key="8">
    <source>
        <dbReference type="EMBL" id="CAE0192173.1"/>
    </source>
</evidence>
<feature type="region of interest" description="Disordered" evidence="6">
    <location>
        <begin position="172"/>
        <end position="199"/>
    </location>
</feature>
<sequence length="447" mass="50008">MGQCCSNGLGRSAPKTYLASDSLDDEEATDSFRDADEGSVELKQGSSRGANGDEAGARSKKSRRGLPDARQFGLEETHVVLDVLGRGGEGSAWLMRELKTNKLCAMKLIKRPVPQVLLPFLTQEIGIQAQLGRQHVNIIDLEGVILTPRFLAIVLEYASGGPLTRYICERDHQARRQRSREGEAGGRGRGSQGQGGGSSRRLFLPESQANYFFKQFISAVEFCHNNGFAHRDLKLDNTLLDDRRPPTIKISDFGFAKGSAEENTFTTIGTPCYMSPEVLTTGTTKKGYNAKRADVWACGVLLFAMLYGAFPFDSIDHDPNSITTVHDILEQQLGALTKDQKWNLPGVDLELLSPECQDLLRRIFTIDPNKRISVADIKRHPWYRQDLPEVFEERLGEIRSQQVAKDATFEEEGHYFPPMFKEKMEDLVKRAAKQPEQGEKNKSIWLI</sequence>
<organism evidence="8">
    <name type="scientific">Chloropicon roscoffensis</name>
    <dbReference type="NCBI Taxonomy" id="1461544"/>
    <lineage>
        <taxon>Eukaryota</taxon>
        <taxon>Viridiplantae</taxon>
        <taxon>Chlorophyta</taxon>
        <taxon>Chloropicophyceae</taxon>
        <taxon>Chloropicales</taxon>
        <taxon>Chloropicaceae</taxon>
        <taxon>Chloropicon</taxon>
    </lineage>
</organism>
<keyword evidence="3" id="KW-0547">Nucleotide-binding</keyword>
<evidence type="ECO:0000259" key="7">
    <source>
        <dbReference type="PROSITE" id="PS50011"/>
    </source>
</evidence>
<dbReference type="GO" id="GO:0004674">
    <property type="term" value="F:protein serine/threonine kinase activity"/>
    <property type="evidence" value="ECO:0007669"/>
    <property type="project" value="UniProtKB-KW"/>
</dbReference>
<dbReference type="Proteomes" id="UP001472866">
    <property type="component" value="Chromosome 01"/>
</dbReference>
<dbReference type="Pfam" id="PF00069">
    <property type="entry name" value="Pkinase"/>
    <property type="match status" value="1"/>
</dbReference>
<dbReference type="GO" id="GO:0005524">
    <property type="term" value="F:ATP binding"/>
    <property type="evidence" value="ECO:0007669"/>
    <property type="project" value="UniProtKB-KW"/>
</dbReference>
<dbReference type="InterPro" id="IPR000719">
    <property type="entry name" value="Prot_kinase_dom"/>
</dbReference>
<evidence type="ECO:0000256" key="1">
    <source>
        <dbReference type="ARBA" id="ARBA00022527"/>
    </source>
</evidence>
<dbReference type="SUPFAM" id="SSF56112">
    <property type="entry name" value="Protein kinase-like (PK-like)"/>
    <property type="match status" value="1"/>
</dbReference>
<reference evidence="8" key="1">
    <citation type="submission" date="2021-01" db="EMBL/GenBank/DDBJ databases">
        <authorList>
            <person name="Corre E."/>
            <person name="Pelletier E."/>
            <person name="Niang G."/>
            <person name="Scheremetjew M."/>
            <person name="Finn R."/>
            <person name="Kale V."/>
            <person name="Holt S."/>
            <person name="Cochrane G."/>
            <person name="Meng A."/>
            <person name="Brown T."/>
            <person name="Cohen L."/>
        </authorList>
    </citation>
    <scope>NUCLEOTIDE SEQUENCE</scope>
    <source>
        <strain evidence="8">RCC1871</strain>
    </source>
</reference>
<keyword evidence="2" id="KW-0808">Transferase</keyword>
<dbReference type="SMART" id="SM00220">
    <property type="entry name" value="S_TKc"/>
    <property type="match status" value="1"/>
</dbReference>
<evidence type="ECO:0000313" key="9">
    <source>
        <dbReference type="EMBL" id="WZN59357.1"/>
    </source>
</evidence>
<accession>A0A7S3FPR0</accession>
<keyword evidence="10" id="KW-1185">Reference proteome</keyword>
<dbReference type="PROSITE" id="PS00108">
    <property type="entry name" value="PROTEIN_KINASE_ST"/>
    <property type="match status" value="1"/>
</dbReference>
<dbReference type="Gene3D" id="1.10.510.10">
    <property type="entry name" value="Transferase(Phosphotransferase) domain 1"/>
    <property type="match status" value="1"/>
</dbReference>
<keyword evidence="1" id="KW-0723">Serine/threonine-protein kinase</keyword>
<evidence type="ECO:0000256" key="4">
    <source>
        <dbReference type="ARBA" id="ARBA00022777"/>
    </source>
</evidence>
<gene>
    <name evidence="8" type="ORF">CROS1456_LOCUS5263</name>
    <name evidence="9" type="ORF">HKI87_01g08830</name>
</gene>
<dbReference type="PROSITE" id="PS50011">
    <property type="entry name" value="PROTEIN_KINASE_DOM"/>
    <property type="match status" value="1"/>
</dbReference>